<evidence type="ECO:0000256" key="2">
    <source>
        <dbReference type="ARBA" id="ARBA00022801"/>
    </source>
</evidence>
<dbReference type="InterPro" id="IPR036397">
    <property type="entry name" value="RNaseH_sf"/>
</dbReference>
<accession>A0ABQ5EPI1</accession>
<evidence type="ECO:0000256" key="3">
    <source>
        <dbReference type="SAM" id="MobiDB-lite"/>
    </source>
</evidence>
<dbReference type="InterPro" id="IPR012337">
    <property type="entry name" value="RNaseH-like_sf"/>
</dbReference>
<gene>
    <name evidence="5" type="ORF">Tco_0978829</name>
</gene>
<keyword evidence="6" id="KW-1185">Reference proteome</keyword>
<dbReference type="InterPro" id="IPR057670">
    <property type="entry name" value="SH3_retrovirus"/>
</dbReference>
<dbReference type="EMBL" id="BQNB010016518">
    <property type="protein sequence ID" value="GJT52672.1"/>
    <property type="molecule type" value="Genomic_DNA"/>
</dbReference>
<dbReference type="Pfam" id="PF25597">
    <property type="entry name" value="SH3_retrovirus"/>
    <property type="match status" value="1"/>
</dbReference>
<dbReference type="PANTHER" id="PTHR42648">
    <property type="entry name" value="TRANSPOSASE, PUTATIVE-RELATED"/>
    <property type="match status" value="1"/>
</dbReference>
<proteinExistence type="predicted"/>
<keyword evidence="2" id="KW-0378">Hydrolase</keyword>
<dbReference type="PANTHER" id="PTHR42648:SF32">
    <property type="entry name" value="RIBONUCLEASE H-LIKE DOMAIN, GAG-PRE-INTEGRASE DOMAIN PROTEIN-RELATED"/>
    <property type="match status" value="1"/>
</dbReference>
<reference evidence="5" key="2">
    <citation type="submission" date="2022-01" db="EMBL/GenBank/DDBJ databases">
        <authorList>
            <person name="Yamashiro T."/>
            <person name="Shiraishi A."/>
            <person name="Satake H."/>
            <person name="Nakayama K."/>
        </authorList>
    </citation>
    <scope>NUCLEOTIDE SEQUENCE</scope>
</reference>
<dbReference type="Proteomes" id="UP001151760">
    <property type="component" value="Unassembled WGS sequence"/>
</dbReference>
<feature type="region of interest" description="Disordered" evidence="3">
    <location>
        <begin position="647"/>
        <end position="688"/>
    </location>
</feature>
<dbReference type="InterPro" id="IPR001584">
    <property type="entry name" value="Integrase_cat-core"/>
</dbReference>
<dbReference type="Gene3D" id="1.10.287.1490">
    <property type="match status" value="1"/>
</dbReference>
<evidence type="ECO:0000259" key="4">
    <source>
        <dbReference type="PROSITE" id="PS50994"/>
    </source>
</evidence>
<dbReference type="SUPFAM" id="SSF53098">
    <property type="entry name" value="Ribonuclease H-like"/>
    <property type="match status" value="1"/>
</dbReference>
<sequence length="864" mass="96921">ESEGSDDSFYELAALDPSEAKRWYGQSRAEHELELKEKINAKYVARGKLLEEKDLEILRLKSQLAEKEAEATEVVRLRDRVSSLSKEKSALATEMSALKVTITQKDHDFSLLDSRTTHLESALNDAQVACTEAGTKITSLSAERDRLVSEVSSLLTGFKDFKERMEIQQEEQAQELYNRVAELEAHVMDVSGRLEGEFYPTYLTLLAGRRWLLAHKIRLALLKCLKSSEYQGILGHALGRAIDFGMQEGLEAGHEHGVAGRSLSAVDAYNPEVASADYVNAVRALEDAHFPLVDLLKSKKYAGMDEVLDCFLLDGPLAELPEAASLQPCIEQLSIPIHHAGDKMAVEEISVSFALINVHARAEGAKKHVAALCQIMMEIVSAPLSSQTWVGEASISVAPLSVEDYAEEDTDDALGSVVAVPHLERHNHVIQIRGGGLAESSQSSESTIGVSYTTCGSSMHSTTDHNDFEHFKRGEKLQATKAKEPTKKMVENQNDVKVKQIKTDNGTKFRNTDLKSFCDEKGISQNLSSPYTPEKNGLAERKNGTFIEAARTMTPYETLRERILDINYFHVFGCPQFIHNHKDHLGKFDAKADDRYFLGYLFDSKSFRVFNTRKQQIEETYHVTFDESIEAISFTNTSHVLGVIAPNEQDNPQTENLEGPFDPLNTEETYEQNSHDNNQESTSSYPVAQDRWSKDQHIELVNIIGDPREGMLIRSIAANLIGVSASECLFANFLSEIEPKKVSEAMKHPGWIDAMQEELNQFNRNKVWTLIPQPYGKIAIGSKWVFKNKKDEHGIITKNKARLVAQGYIQEEGIDYNETFAPVARMEAIRIFLTFATYMNFIVFQMDVKSAFLNGKLKEEVYVK</sequence>
<dbReference type="InterPro" id="IPR039537">
    <property type="entry name" value="Retrotran_Ty1/copia-like"/>
</dbReference>
<comment type="caution">
    <text evidence="5">The sequence shown here is derived from an EMBL/GenBank/DDBJ whole genome shotgun (WGS) entry which is preliminary data.</text>
</comment>
<dbReference type="PROSITE" id="PS50994">
    <property type="entry name" value="INTEGRASE"/>
    <property type="match status" value="1"/>
</dbReference>
<keyword evidence="1" id="KW-0479">Metal-binding</keyword>
<feature type="non-terminal residue" evidence="5">
    <location>
        <position position="1"/>
    </location>
</feature>
<dbReference type="Gene3D" id="3.30.420.10">
    <property type="entry name" value="Ribonuclease H-like superfamily/Ribonuclease H"/>
    <property type="match status" value="1"/>
</dbReference>
<dbReference type="Pfam" id="PF07727">
    <property type="entry name" value="RVT_2"/>
    <property type="match status" value="1"/>
</dbReference>
<dbReference type="InterPro" id="IPR013103">
    <property type="entry name" value="RVT_2"/>
</dbReference>
<evidence type="ECO:0000313" key="5">
    <source>
        <dbReference type="EMBL" id="GJT52672.1"/>
    </source>
</evidence>
<feature type="domain" description="Integrase catalytic" evidence="4">
    <location>
        <begin position="499"/>
        <end position="569"/>
    </location>
</feature>
<evidence type="ECO:0000313" key="6">
    <source>
        <dbReference type="Proteomes" id="UP001151760"/>
    </source>
</evidence>
<protein>
    <submittedName>
        <fullName evidence="5">Retrovirus-related pol polyprotein from transposon TNT 1-94</fullName>
    </submittedName>
</protein>
<evidence type="ECO:0000256" key="1">
    <source>
        <dbReference type="ARBA" id="ARBA00022723"/>
    </source>
</evidence>
<organism evidence="5 6">
    <name type="scientific">Tanacetum coccineum</name>
    <dbReference type="NCBI Taxonomy" id="301880"/>
    <lineage>
        <taxon>Eukaryota</taxon>
        <taxon>Viridiplantae</taxon>
        <taxon>Streptophyta</taxon>
        <taxon>Embryophyta</taxon>
        <taxon>Tracheophyta</taxon>
        <taxon>Spermatophyta</taxon>
        <taxon>Magnoliopsida</taxon>
        <taxon>eudicotyledons</taxon>
        <taxon>Gunneridae</taxon>
        <taxon>Pentapetalae</taxon>
        <taxon>asterids</taxon>
        <taxon>campanulids</taxon>
        <taxon>Asterales</taxon>
        <taxon>Asteraceae</taxon>
        <taxon>Asteroideae</taxon>
        <taxon>Anthemideae</taxon>
        <taxon>Anthemidinae</taxon>
        <taxon>Tanacetum</taxon>
    </lineage>
</organism>
<name>A0ABQ5EPI1_9ASTR</name>
<reference evidence="5" key="1">
    <citation type="journal article" date="2022" name="Int. J. Mol. Sci.">
        <title>Draft Genome of Tanacetum Coccineum: Genomic Comparison of Closely Related Tanacetum-Family Plants.</title>
        <authorList>
            <person name="Yamashiro T."/>
            <person name="Shiraishi A."/>
            <person name="Nakayama K."/>
            <person name="Satake H."/>
        </authorList>
    </citation>
    <scope>NUCLEOTIDE SEQUENCE</scope>
</reference>